<comment type="similarity">
    <text evidence="1">Belongs to the UDP-glycosyltransferase family.</text>
</comment>
<dbReference type="SUPFAM" id="SSF53756">
    <property type="entry name" value="UDP-Glycosyltransferase/glycogen phosphorylase"/>
    <property type="match status" value="1"/>
</dbReference>
<dbReference type="NCBIfam" id="TIGR01426">
    <property type="entry name" value="MGT"/>
    <property type="match status" value="1"/>
</dbReference>
<dbReference type="PANTHER" id="PTHR48043:SF145">
    <property type="entry name" value="FI06409P-RELATED"/>
    <property type="match status" value="1"/>
</dbReference>
<proteinExistence type="inferred from homology"/>
<reference evidence="5" key="1">
    <citation type="submission" date="2022-04" db="EMBL/GenBank/DDBJ databases">
        <title>Paenibacillus mangrovi sp. nov., a novel endophytic bacterium isolated from bark of Kandelia candel.</title>
        <authorList>
            <person name="Tuo L."/>
        </authorList>
    </citation>
    <scope>NUCLEOTIDE SEQUENCE</scope>
    <source>
        <strain evidence="5">KQZ6P-2</strain>
    </source>
</reference>
<evidence type="ECO:0000256" key="2">
    <source>
        <dbReference type="ARBA" id="ARBA00022676"/>
    </source>
</evidence>
<dbReference type="Pfam" id="PF06722">
    <property type="entry name" value="EryCIII-like_C"/>
    <property type="match status" value="1"/>
</dbReference>
<dbReference type="InterPro" id="IPR002213">
    <property type="entry name" value="UDP_glucos_trans"/>
</dbReference>
<dbReference type="GO" id="GO:0016758">
    <property type="term" value="F:hexosyltransferase activity"/>
    <property type="evidence" value="ECO:0007669"/>
    <property type="project" value="InterPro"/>
</dbReference>
<organism evidence="5 6">
    <name type="scientific">Paenibacillus mangrovi</name>
    <dbReference type="NCBI Taxonomy" id="2931978"/>
    <lineage>
        <taxon>Bacteria</taxon>
        <taxon>Bacillati</taxon>
        <taxon>Bacillota</taxon>
        <taxon>Bacilli</taxon>
        <taxon>Bacillales</taxon>
        <taxon>Paenibacillaceae</taxon>
        <taxon>Paenibacillus</taxon>
    </lineage>
</organism>
<keyword evidence="3" id="KW-0808">Transferase</keyword>
<evidence type="ECO:0000313" key="6">
    <source>
        <dbReference type="Proteomes" id="UP001139347"/>
    </source>
</evidence>
<evidence type="ECO:0000256" key="1">
    <source>
        <dbReference type="ARBA" id="ARBA00009995"/>
    </source>
</evidence>
<dbReference type="Proteomes" id="UP001139347">
    <property type="component" value="Unassembled WGS sequence"/>
</dbReference>
<dbReference type="FunFam" id="3.40.50.2000:FF:000072">
    <property type="entry name" value="Glycosyl transferase"/>
    <property type="match status" value="1"/>
</dbReference>
<dbReference type="Gene3D" id="3.40.50.2000">
    <property type="entry name" value="Glycogen Phosphorylase B"/>
    <property type="match status" value="2"/>
</dbReference>
<dbReference type="InterPro" id="IPR010610">
    <property type="entry name" value="EryCIII-like_C"/>
</dbReference>
<keyword evidence="6" id="KW-1185">Reference proteome</keyword>
<accession>A0A9X1WSN9</accession>
<dbReference type="GO" id="GO:0008194">
    <property type="term" value="F:UDP-glycosyltransferase activity"/>
    <property type="evidence" value="ECO:0007669"/>
    <property type="project" value="InterPro"/>
</dbReference>
<dbReference type="CDD" id="cd03784">
    <property type="entry name" value="GT1_Gtf-like"/>
    <property type="match status" value="1"/>
</dbReference>
<dbReference type="PANTHER" id="PTHR48043">
    <property type="entry name" value="EG:EG0003.4 PROTEIN-RELATED"/>
    <property type="match status" value="1"/>
</dbReference>
<feature type="domain" description="Erythromycin biosynthesis protein CIII-like C-terminal" evidence="4">
    <location>
        <begin position="177"/>
        <end position="301"/>
    </location>
</feature>
<dbReference type="AlphaFoldDB" id="A0A9X1WSN9"/>
<evidence type="ECO:0000256" key="3">
    <source>
        <dbReference type="ARBA" id="ARBA00022679"/>
    </source>
</evidence>
<dbReference type="InterPro" id="IPR006326">
    <property type="entry name" value="UDPGT_MGT-like"/>
</dbReference>
<comment type="caution">
    <text evidence="5">The sequence shown here is derived from an EMBL/GenBank/DDBJ whole genome shotgun (WGS) entry which is preliminary data.</text>
</comment>
<evidence type="ECO:0000259" key="4">
    <source>
        <dbReference type="Pfam" id="PF06722"/>
    </source>
</evidence>
<evidence type="ECO:0000313" key="5">
    <source>
        <dbReference type="EMBL" id="MCJ8014632.1"/>
    </source>
</evidence>
<name>A0A9X1WSN9_9BACL</name>
<keyword evidence="2" id="KW-0328">Glycosyltransferase</keyword>
<dbReference type="EMBL" id="JALIRP010000013">
    <property type="protein sequence ID" value="MCJ8014632.1"/>
    <property type="molecule type" value="Genomic_DNA"/>
</dbReference>
<gene>
    <name evidence="5" type="ORF">MUG84_23380</name>
</gene>
<dbReference type="RefSeq" id="WP_244729585.1">
    <property type="nucleotide sequence ID" value="NZ_JALIRP010000013.1"/>
</dbReference>
<protein>
    <recommendedName>
        <fullName evidence="4">Erythromycin biosynthesis protein CIII-like C-terminal domain-containing protein</fullName>
    </recommendedName>
</protein>
<sequence>MFGGERGETYEFFTQKCTSFAMALKRQVSLWCTVHRTATQNGRCKSISSSSGFAVPEEQVFKILKSDKAGMSLNPSPEVEQKNADLTKQLEDKFGVKVKQPLQFIMNHSDVNIVYTSRAFQPGVEYLDDSYVFIGPSITKRVQANDFPLEKIHDQKVLYISMGATLLGLEDFFRTCIEAFRDFEGKVVLSVGKTTDISKLGSFPENFIVRNYVPQLEVLQHTDLFITHGGMNSTSEALYYEVPLIVIPQTSDQPLVANRLEELHAGYRIDPHEVSVEKLQEAVQTVLSNPAYRENAKKVSKSFKEAGGVEKALKAIDARVK</sequence>
<dbReference type="InterPro" id="IPR050271">
    <property type="entry name" value="UDP-glycosyltransferase"/>
</dbReference>